<dbReference type="Proteomes" id="UP000694892">
    <property type="component" value="Chromosome 9_10L"/>
</dbReference>
<dbReference type="EMBL" id="CM004482">
    <property type="protein sequence ID" value="OCT63662.1"/>
    <property type="molecule type" value="Genomic_DNA"/>
</dbReference>
<keyword evidence="1" id="KW-1133">Transmembrane helix</keyword>
<gene>
    <name evidence="2" type="ORF">XELAEV_18044761mg</name>
</gene>
<proteinExistence type="predicted"/>
<sequence>MKRVWAHKENADEGKPTEVMELKPEEVHASVDFRHWFLVNVFFCLINVIFFLISFCLCFINVLFIPFFFF</sequence>
<name>A0A974H3K6_XENLA</name>
<organism evidence="2 3">
    <name type="scientific">Xenopus laevis</name>
    <name type="common">African clawed frog</name>
    <dbReference type="NCBI Taxonomy" id="8355"/>
    <lineage>
        <taxon>Eukaryota</taxon>
        <taxon>Metazoa</taxon>
        <taxon>Chordata</taxon>
        <taxon>Craniata</taxon>
        <taxon>Vertebrata</taxon>
        <taxon>Euteleostomi</taxon>
        <taxon>Amphibia</taxon>
        <taxon>Batrachia</taxon>
        <taxon>Anura</taxon>
        <taxon>Pipoidea</taxon>
        <taxon>Pipidae</taxon>
        <taxon>Xenopodinae</taxon>
        <taxon>Xenopus</taxon>
        <taxon>Xenopus</taxon>
    </lineage>
</organism>
<accession>A0A974H3K6</accession>
<reference evidence="3" key="1">
    <citation type="journal article" date="2016" name="Nature">
        <title>Genome evolution in the allotetraploid frog Xenopus laevis.</title>
        <authorList>
            <person name="Session A.M."/>
            <person name="Uno Y."/>
            <person name="Kwon T."/>
            <person name="Chapman J.A."/>
            <person name="Toyoda A."/>
            <person name="Takahashi S."/>
            <person name="Fukui A."/>
            <person name="Hikosaka A."/>
            <person name="Suzuki A."/>
            <person name="Kondo M."/>
            <person name="van Heeringen S.J."/>
            <person name="Quigley I."/>
            <person name="Heinz S."/>
            <person name="Ogino H."/>
            <person name="Ochi H."/>
            <person name="Hellsten U."/>
            <person name="Lyons J.B."/>
            <person name="Simakov O."/>
            <person name="Putnam N."/>
            <person name="Stites J."/>
            <person name="Kuroki Y."/>
            <person name="Tanaka T."/>
            <person name="Michiue T."/>
            <person name="Watanabe M."/>
            <person name="Bogdanovic O."/>
            <person name="Lister R."/>
            <person name="Georgiou G."/>
            <person name="Paranjpe S.S."/>
            <person name="van Kruijsbergen I."/>
            <person name="Shu S."/>
            <person name="Carlson J."/>
            <person name="Kinoshita T."/>
            <person name="Ohta Y."/>
            <person name="Mawaribuchi S."/>
            <person name="Jenkins J."/>
            <person name="Grimwood J."/>
            <person name="Schmutz J."/>
            <person name="Mitros T."/>
            <person name="Mozaffari S.V."/>
            <person name="Suzuki Y."/>
            <person name="Haramoto Y."/>
            <person name="Yamamoto T.S."/>
            <person name="Takagi C."/>
            <person name="Heald R."/>
            <person name="Miller K."/>
            <person name="Haudenschild C."/>
            <person name="Kitzman J."/>
            <person name="Nakayama T."/>
            <person name="Izutsu Y."/>
            <person name="Robert J."/>
            <person name="Fortriede J."/>
            <person name="Burns K."/>
            <person name="Lotay V."/>
            <person name="Karimi K."/>
            <person name="Yasuoka Y."/>
            <person name="Dichmann D.S."/>
            <person name="Flajnik M.F."/>
            <person name="Houston D.W."/>
            <person name="Shendure J."/>
            <person name="DuPasquier L."/>
            <person name="Vize P.D."/>
            <person name="Zorn A.M."/>
            <person name="Ito M."/>
            <person name="Marcotte E.M."/>
            <person name="Wallingford J.B."/>
            <person name="Ito Y."/>
            <person name="Asashima M."/>
            <person name="Ueno N."/>
            <person name="Matsuda Y."/>
            <person name="Veenstra G.J."/>
            <person name="Fujiyama A."/>
            <person name="Harland R.M."/>
            <person name="Taira M."/>
            <person name="Rokhsar D.S."/>
        </authorList>
    </citation>
    <scope>NUCLEOTIDE SEQUENCE [LARGE SCALE GENOMIC DNA]</scope>
    <source>
        <strain evidence="3">J</strain>
    </source>
</reference>
<keyword evidence="1" id="KW-0812">Transmembrane</keyword>
<feature type="non-terminal residue" evidence="2">
    <location>
        <position position="70"/>
    </location>
</feature>
<evidence type="ECO:0000313" key="3">
    <source>
        <dbReference type="Proteomes" id="UP000694892"/>
    </source>
</evidence>
<evidence type="ECO:0000313" key="2">
    <source>
        <dbReference type="EMBL" id="OCT63662.1"/>
    </source>
</evidence>
<evidence type="ECO:0000256" key="1">
    <source>
        <dbReference type="SAM" id="Phobius"/>
    </source>
</evidence>
<keyword evidence="1" id="KW-0472">Membrane</keyword>
<evidence type="ECO:0008006" key="4">
    <source>
        <dbReference type="Google" id="ProtNLM"/>
    </source>
</evidence>
<protein>
    <recommendedName>
        <fullName evidence="4">Transmembrane protein</fullName>
    </recommendedName>
</protein>
<feature type="transmembrane region" description="Helical" evidence="1">
    <location>
        <begin position="36"/>
        <end position="69"/>
    </location>
</feature>
<dbReference type="AlphaFoldDB" id="A0A974H3K6"/>